<dbReference type="EMBL" id="JAAOAS010000606">
    <property type="protein sequence ID" value="KAF5573488.1"/>
    <property type="molecule type" value="Genomic_DNA"/>
</dbReference>
<name>A0A8H5NQR7_9HYPO</name>
<evidence type="ECO:0000313" key="2">
    <source>
        <dbReference type="EMBL" id="KAF5573488.1"/>
    </source>
</evidence>
<keyword evidence="3" id="KW-1185">Reference proteome</keyword>
<dbReference type="AlphaFoldDB" id="A0A8H5NQR7"/>
<reference evidence="2 3" key="1">
    <citation type="submission" date="2020-05" db="EMBL/GenBank/DDBJ databases">
        <title>Identification and distribution of gene clusters putatively required for synthesis of sphingolipid metabolism inhibitors in phylogenetically diverse species of the filamentous fungus Fusarium.</title>
        <authorList>
            <person name="Kim H.-S."/>
            <person name="Busman M."/>
            <person name="Brown D.W."/>
            <person name="Divon H."/>
            <person name="Uhlig S."/>
            <person name="Proctor R.H."/>
        </authorList>
    </citation>
    <scope>NUCLEOTIDE SEQUENCE [LARGE SCALE GENOMIC DNA]</scope>
    <source>
        <strain evidence="2 3">NRRL 36939</strain>
    </source>
</reference>
<accession>A0A8H5NQR7</accession>
<sequence>MSMSLKIESNAEALVQSINDGTVDIHGIRVDVCKNVPLHDISPAMINRLHKTIATDIFDSVGIQTREAAECFSAMIERIASSKLLHHSKLEDCEAMDFIRQSLLKVMRLHTNTGKIVCPPAHIMGCLIAAVAYRNLEPSNEEFFQKNEDLVKVFGELNGIQWLSVAIQVFAEVGSRVFIIELDEACQKPVAKLQNLDGKLCWVVTTRMPQINIFEDILRQVLGPTHETPSPVYPRLEPHDRPLLSVEPDDTPDSPSALNEDDEMEDTAITLRDYTRQMKTPGKRLATPDRAIVKRLRREILKNPDQSQAKDQHVDVEELLRSNLEENIKHAVKEAIADVKQTQEHFDTYSRYKDVWMICVRHQGGVPESLRDLVKHHCTPSQVFHLRELEKEHLAEEQMEVEV</sequence>
<dbReference type="OrthoDB" id="5106256at2759"/>
<protein>
    <submittedName>
        <fullName evidence="2">Uncharacterized protein</fullName>
    </submittedName>
</protein>
<comment type="caution">
    <text evidence="2">The sequence shown here is derived from an EMBL/GenBank/DDBJ whole genome shotgun (WGS) entry which is preliminary data.</text>
</comment>
<gene>
    <name evidence="2" type="ORF">FPCIR_13953</name>
</gene>
<dbReference type="Proteomes" id="UP000546213">
    <property type="component" value="Unassembled WGS sequence"/>
</dbReference>
<evidence type="ECO:0000313" key="3">
    <source>
        <dbReference type="Proteomes" id="UP000546213"/>
    </source>
</evidence>
<evidence type="ECO:0000256" key="1">
    <source>
        <dbReference type="SAM" id="MobiDB-lite"/>
    </source>
</evidence>
<feature type="region of interest" description="Disordered" evidence="1">
    <location>
        <begin position="228"/>
        <end position="263"/>
    </location>
</feature>
<proteinExistence type="predicted"/>
<organism evidence="2 3">
    <name type="scientific">Fusarium pseudocircinatum</name>
    <dbReference type="NCBI Taxonomy" id="56676"/>
    <lineage>
        <taxon>Eukaryota</taxon>
        <taxon>Fungi</taxon>
        <taxon>Dikarya</taxon>
        <taxon>Ascomycota</taxon>
        <taxon>Pezizomycotina</taxon>
        <taxon>Sordariomycetes</taxon>
        <taxon>Hypocreomycetidae</taxon>
        <taxon>Hypocreales</taxon>
        <taxon>Nectriaceae</taxon>
        <taxon>Fusarium</taxon>
        <taxon>Fusarium fujikuroi species complex</taxon>
    </lineage>
</organism>